<dbReference type="GO" id="GO:0006366">
    <property type="term" value="P:transcription by RNA polymerase II"/>
    <property type="evidence" value="ECO:0007669"/>
    <property type="project" value="InterPro"/>
</dbReference>
<keyword evidence="3" id="KW-0804">Transcription</keyword>
<name>A0A196S7V7_BLAHN</name>
<keyword evidence="7" id="KW-0396">Initiation factor</keyword>
<gene>
    <name evidence="8" type="ORF">AV274_3297</name>
    <name evidence="7" type="ORF">AV274_5805</name>
</gene>
<dbReference type="GO" id="GO:0046982">
    <property type="term" value="F:protein heterodimerization activity"/>
    <property type="evidence" value="ECO:0007669"/>
    <property type="project" value="InterPro"/>
</dbReference>
<dbReference type="Proteomes" id="UP000078348">
    <property type="component" value="Unassembled WGS sequence"/>
</dbReference>
<dbReference type="OrthoDB" id="185551at2759"/>
<comment type="similarity">
    <text evidence="5">Belongs to the TAF13 family.</text>
</comment>
<dbReference type="EMBL" id="LXWW01000543">
    <property type="protein sequence ID" value="OAO12451.1"/>
    <property type="molecule type" value="Genomic_DNA"/>
</dbReference>
<protein>
    <recommendedName>
        <fullName evidence="6">Transcription initiation factor TFIID subunit 13</fullName>
    </recommendedName>
</protein>
<evidence type="ECO:0000256" key="3">
    <source>
        <dbReference type="ARBA" id="ARBA00023163"/>
    </source>
</evidence>
<dbReference type="CDD" id="cd07978">
    <property type="entry name" value="HFD_TAF13"/>
    <property type="match status" value="1"/>
</dbReference>
<dbReference type="GO" id="GO:0003743">
    <property type="term" value="F:translation initiation factor activity"/>
    <property type="evidence" value="ECO:0007669"/>
    <property type="project" value="UniProtKB-KW"/>
</dbReference>
<reference evidence="7 9" key="1">
    <citation type="submission" date="2016-05" db="EMBL/GenBank/DDBJ databases">
        <title>Nuclear genome of Blastocystis sp. subtype 1 NandII.</title>
        <authorList>
            <person name="Gentekaki E."/>
            <person name="Curtis B."/>
            <person name="Stairs C."/>
            <person name="Eme L."/>
            <person name="Herman E."/>
            <person name="Klimes V."/>
            <person name="Arias M.C."/>
            <person name="Elias M."/>
            <person name="Hilliou F."/>
            <person name="Klute M."/>
            <person name="Malik S.-B."/>
            <person name="Pightling A."/>
            <person name="Rachubinski R."/>
            <person name="Salas D."/>
            <person name="Schlacht A."/>
            <person name="Suga H."/>
            <person name="Archibald J."/>
            <person name="Ball S.G."/>
            <person name="Clark G."/>
            <person name="Dacks J."/>
            <person name="Van Der Giezen M."/>
            <person name="Tsaousis A."/>
            <person name="Roger A."/>
        </authorList>
    </citation>
    <scope>NUCLEOTIDE SEQUENCE [LARGE SCALE GENOMIC DNA]</scope>
    <source>
        <strain evidence="9">ATCC 50177 / NandII</strain>
        <strain evidence="7">NandII</strain>
    </source>
</reference>
<dbReference type="InterPro" id="IPR009072">
    <property type="entry name" value="Histone-fold"/>
</dbReference>
<dbReference type="AlphaFoldDB" id="A0A196S7V7"/>
<dbReference type="Pfam" id="PF02269">
    <property type="entry name" value="TFIID-18kDa"/>
    <property type="match status" value="1"/>
</dbReference>
<accession>A0A196S7V7</accession>
<evidence type="ECO:0000313" key="7">
    <source>
        <dbReference type="EMBL" id="OAO12451.1"/>
    </source>
</evidence>
<evidence type="ECO:0000313" key="9">
    <source>
        <dbReference type="Proteomes" id="UP000078348"/>
    </source>
</evidence>
<dbReference type="InterPro" id="IPR003195">
    <property type="entry name" value="TFIID_TAF13"/>
</dbReference>
<dbReference type="Gene3D" id="1.10.20.10">
    <property type="entry name" value="Histone, subunit A"/>
    <property type="match status" value="1"/>
</dbReference>
<proteinExistence type="inferred from homology"/>
<evidence type="ECO:0000313" key="8">
    <source>
        <dbReference type="EMBL" id="OAO14950.1"/>
    </source>
</evidence>
<keyword evidence="9" id="KW-1185">Reference proteome</keyword>
<organism evidence="7 9">
    <name type="scientific">Blastocystis sp. subtype 1 (strain ATCC 50177 / NandII)</name>
    <dbReference type="NCBI Taxonomy" id="478820"/>
    <lineage>
        <taxon>Eukaryota</taxon>
        <taxon>Sar</taxon>
        <taxon>Stramenopiles</taxon>
        <taxon>Bigyra</taxon>
        <taxon>Opalozoa</taxon>
        <taxon>Opalinata</taxon>
        <taxon>Blastocystidae</taxon>
        <taxon>Blastocystis</taxon>
    </lineage>
</organism>
<dbReference type="PANTHER" id="PTHR11380:SF5">
    <property type="entry name" value="TRANSCRIPTION INITIATION FACTOR TFIID SUBUNIT 13"/>
    <property type="match status" value="1"/>
</dbReference>
<dbReference type="GO" id="GO:0005634">
    <property type="term" value="C:nucleus"/>
    <property type="evidence" value="ECO:0007669"/>
    <property type="project" value="UniProtKB-SubCell"/>
</dbReference>
<dbReference type="STRING" id="478820.A0A196S7V7"/>
<comment type="caution">
    <text evidence="7">The sequence shown here is derived from an EMBL/GenBank/DDBJ whole genome shotgun (WGS) entry which is preliminary data.</text>
</comment>
<evidence type="ECO:0000256" key="1">
    <source>
        <dbReference type="ARBA" id="ARBA00004123"/>
    </source>
</evidence>
<dbReference type="EMBL" id="LXWW01000191">
    <property type="protein sequence ID" value="OAO14950.1"/>
    <property type="molecule type" value="Genomic_DNA"/>
</dbReference>
<keyword evidence="2" id="KW-0805">Transcription regulation</keyword>
<evidence type="ECO:0000256" key="6">
    <source>
        <dbReference type="ARBA" id="ARBA00040136"/>
    </source>
</evidence>
<dbReference type="SUPFAM" id="SSF47113">
    <property type="entry name" value="Histone-fold"/>
    <property type="match status" value="1"/>
</dbReference>
<comment type="subcellular location">
    <subcellularLocation>
        <location evidence="1">Nucleus</location>
    </subcellularLocation>
</comment>
<evidence type="ECO:0000256" key="4">
    <source>
        <dbReference type="ARBA" id="ARBA00023242"/>
    </source>
</evidence>
<dbReference type="PANTHER" id="PTHR11380">
    <property type="entry name" value="TRANSCRIPTION INITIATION FACTOR TFIID/SUPT3-RELATED"/>
    <property type="match status" value="1"/>
</dbReference>
<keyword evidence="7" id="KW-0648">Protein biosynthesis</keyword>
<keyword evidence="4" id="KW-0539">Nucleus</keyword>
<evidence type="ECO:0000256" key="5">
    <source>
        <dbReference type="ARBA" id="ARBA00038392"/>
    </source>
</evidence>
<evidence type="ECO:0000256" key="2">
    <source>
        <dbReference type="ARBA" id="ARBA00023015"/>
    </source>
</evidence>
<sequence length="158" mass="18536">MDRNPMAFSSPYGSSVMRDQGDEEDYSLYSLKNISFKDNLAEMMFGFGDSIEPYEGSIQVMDELLKDFITNLTLRSMDIAKRCNRPFDYECIQFAVRDKEGYYWRLKELLTAFDEIASQSRYSESDLDTSADAKKRANREERKLLKKQKLEEMHVEEV</sequence>